<name>A0A8J6Y161_9BACT</name>
<dbReference type="Gene3D" id="2.40.70.10">
    <property type="entry name" value="Acid Proteases"/>
    <property type="match status" value="1"/>
</dbReference>
<comment type="caution">
    <text evidence="2">The sequence shown here is derived from an EMBL/GenBank/DDBJ whole genome shotgun (WGS) entry which is preliminary data.</text>
</comment>
<dbReference type="SMART" id="SM00228">
    <property type="entry name" value="PDZ"/>
    <property type="match status" value="1"/>
</dbReference>
<dbReference type="EMBL" id="JACXWD010000056">
    <property type="protein sequence ID" value="MBD3869040.1"/>
    <property type="molecule type" value="Genomic_DNA"/>
</dbReference>
<gene>
    <name evidence="2" type="ORF">IFK94_13030</name>
</gene>
<dbReference type="Gene3D" id="2.30.42.10">
    <property type="match status" value="1"/>
</dbReference>
<proteinExistence type="predicted"/>
<dbReference type="InterPro" id="IPR021109">
    <property type="entry name" value="Peptidase_aspartic_dom_sf"/>
</dbReference>
<dbReference type="InterPro" id="IPR001478">
    <property type="entry name" value="PDZ"/>
</dbReference>
<reference evidence="2 3" key="1">
    <citation type="submission" date="2020-08" db="EMBL/GenBank/DDBJ databases">
        <title>Acidobacteriota in marine sediments use diverse sulfur dissimilation pathways.</title>
        <authorList>
            <person name="Wasmund K."/>
        </authorList>
    </citation>
    <scope>NUCLEOTIDE SEQUENCE [LARGE SCALE GENOMIC DNA]</scope>
    <source>
        <strain evidence="2">MAG AM4</strain>
    </source>
</reference>
<accession>A0A8J6Y161</accession>
<feature type="domain" description="PDZ" evidence="1">
    <location>
        <begin position="277"/>
        <end position="346"/>
    </location>
</feature>
<dbReference type="SUPFAM" id="SSF50156">
    <property type="entry name" value="PDZ domain-like"/>
    <property type="match status" value="1"/>
</dbReference>
<sequence length="360" mass="38999">MMHRTITSLILVTAVLLLAGPVLGSDDLVLPTTMCSDFFIAEVSINGQGPWPMVVDSGAASTVLSDHVAGIIGGVDEVQSLSIGEFKARGNLHIFSRSMDQLSHALGTRIEGIVGHPVFQKVLLTYDYPGRELRVGSGNLPDEGQGIVPTGKEKRPYVDVRIGGKRFMALIDTGSGRGLTLSRKKRYRYREPLRPTGATIRINGLFFSRAGRLAGEMKLGPLTLQEPIIHEGVKKGYSGSLVGQQILRGYVLTFDQLNRRMRFEGPVDKPLQFEPFYGIGAAFDPKEKGFPVVAVFPGSGAEAAGLKVGDILLAKDGVNLWERDCPEDAAYATEPLDIVLTILRDGEEVDLTITTRALVP</sequence>
<dbReference type="Proteomes" id="UP000648239">
    <property type="component" value="Unassembled WGS sequence"/>
</dbReference>
<evidence type="ECO:0000313" key="3">
    <source>
        <dbReference type="Proteomes" id="UP000648239"/>
    </source>
</evidence>
<evidence type="ECO:0000259" key="1">
    <source>
        <dbReference type="SMART" id="SM00228"/>
    </source>
</evidence>
<dbReference type="InterPro" id="IPR036034">
    <property type="entry name" value="PDZ_sf"/>
</dbReference>
<organism evidence="2 3">
    <name type="scientific">Candidatus Polarisedimenticola svalbardensis</name>
    <dbReference type="NCBI Taxonomy" id="2886004"/>
    <lineage>
        <taxon>Bacteria</taxon>
        <taxon>Pseudomonadati</taxon>
        <taxon>Acidobacteriota</taxon>
        <taxon>Candidatus Polarisedimenticolia</taxon>
        <taxon>Candidatus Polarisedimenticolales</taxon>
        <taxon>Candidatus Polarisedimenticolaceae</taxon>
        <taxon>Candidatus Polarisedimenticola</taxon>
    </lineage>
</organism>
<dbReference type="AlphaFoldDB" id="A0A8J6Y161"/>
<protein>
    <submittedName>
        <fullName evidence="2">PDZ domain-containing protein</fullName>
    </submittedName>
</protein>
<evidence type="ECO:0000313" key="2">
    <source>
        <dbReference type="EMBL" id="MBD3869040.1"/>
    </source>
</evidence>